<dbReference type="InterPro" id="IPR039425">
    <property type="entry name" value="RNA_pol_sigma-70-like"/>
</dbReference>
<accession>A0A5C6RTD1</accession>
<dbReference type="SUPFAM" id="SSF88659">
    <property type="entry name" value="Sigma3 and sigma4 domains of RNA polymerase sigma factors"/>
    <property type="match status" value="1"/>
</dbReference>
<proteinExistence type="inferred from homology"/>
<name>A0A5C6RTD1_9FLAO</name>
<evidence type="ECO:0000256" key="2">
    <source>
        <dbReference type="ARBA" id="ARBA00023015"/>
    </source>
</evidence>
<dbReference type="GO" id="GO:0016987">
    <property type="term" value="F:sigma factor activity"/>
    <property type="evidence" value="ECO:0007669"/>
    <property type="project" value="UniProtKB-KW"/>
</dbReference>
<comment type="caution">
    <text evidence="7">The sequence shown here is derived from an EMBL/GenBank/DDBJ whole genome shotgun (WGS) entry which is preliminary data.</text>
</comment>
<comment type="similarity">
    <text evidence="1">Belongs to the sigma-70 factor family. ECF subfamily.</text>
</comment>
<dbReference type="EMBL" id="VOOS01000003">
    <property type="protein sequence ID" value="TXB65513.1"/>
    <property type="molecule type" value="Genomic_DNA"/>
</dbReference>
<evidence type="ECO:0000259" key="5">
    <source>
        <dbReference type="Pfam" id="PF04542"/>
    </source>
</evidence>
<dbReference type="NCBIfam" id="TIGR02937">
    <property type="entry name" value="sigma70-ECF"/>
    <property type="match status" value="1"/>
</dbReference>
<keyword evidence="2" id="KW-0805">Transcription regulation</keyword>
<gene>
    <name evidence="7" type="ORF">FRY74_06885</name>
</gene>
<dbReference type="InterPro" id="IPR013249">
    <property type="entry name" value="RNA_pol_sigma70_r4_t2"/>
</dbReference>
<feature type="domain" description="RNA polymerase sigma-70 region 2" evidence="5">
    <location>
        <begin position="5"/>
        <end position="65"/>
    </location>
</feature>
<evidence type="ECO:0000313" key="7">
    <source>
        <dbReference type="EMBL" id="TXB65513.1"/>
    </source>
</evidence>
<dbReference type="GO" id="GO:0003677">
    <property type="term" value="F:DNA binding"/>
    <property type="evidence" value="ECO:0007669"/>
    <property type="project" value="InterPro"/>
</dbReference>
<dbReference type="Pfam" id="PF04542">
    <property type="entry name" value="Sigma70_r2"/>
    <property type="match status" value="1"/>
</dbReference>
<dbReference type="Proteomes" id="UP000321721">
    <property type="component" value="Unassembled WGS sequence"/>
</dbReference>
<dbReference type="InterPro" id="IPR036388">
    <property type="entry name" value="WH-like_DNA-bd_sf"/>
</dbReference>
<keyword evidence="8" id="KW-1185">Reference proteome</keyword>
<dbReference type="SUPFAM" id="SSF88946">
    <property type="entry name" value="Sigma2 domain of RNA polymerase sigma factors"/>
    <property type="match status" value="1"/>
</dbReference>
<feature type="domain" description="RNA polymerase sigma factor 70 region 4 type 2" evidence="6">
    <location>
        <begin position="92"/>
        <end position="140"/>
    </location>
</feature>
<protein>
    <submittedName>
        <fullName evidence="7">RNA polymerase sigma factor</fullName>
    </submittedName>
</protein>
<dbReference type="PANTHER" id="PTHR43133:SF46">
    <property type="entry name" value="RNA POLYMERASE SIGMA-70 FACTOR ECF SUBFAMILY"/>
    <property type="match status" value="1"/>
</dbReference>
<dbReference type="Gene3D" id="1.10.10.10">
    <property type="entry name" value="Winged helix-like DNA-binding domain superfamily/Winged helix DNA-binding domain"/>
    <property type="match status" value="1"/>
</dbReference>
<dbReference type="Gene3D" id="1.10.1740.10">
    <property type="match status" value="1"/>
</dbReference>
<dbReference type="InterPro" id="IPR013325">
    <property type="entry name" value="RNA_pol_sigma_r2"/>
</dbReference>
<dbReference type="OrthoDB" id="1056775at2"/>
<dbReference type="InterPro" id="IPR013324">
    <property type="entry name" value="RNA_pol_sigma_r3/r4-like"/>
</dbReference>
<evidence type="ECO:0000259" key="6">
    <source>
        <dbReference type="Pfam" id="PF08281"/>
    </source>
</evidence>
<dbReference type="GO" id="GO:0006352">
    <property type="term" value="P:DNA-templated transcription initiation"/>
    <property type="evidence" value="ECO:0007669"/>
    <property type="project" value="InterPro"/>
</dbReference>
<dbReference type="PANTHER" id="PTHR43133">
    <property type="entry name" value="RNA POLYMERASE ECF-TYPE SIGMA FACTO"/>
    <property type="match status" value="1"/>
</dbReference>
<evidence type="ECO:0000313" key="8">
    <source>
        <dbReference type="Proteomes" id="UP000321721"/>
    </source>
</evidence>
<evidence type="ECO:0000256" key="1">
    <source>
        <dbReference type="ARBA" id="ARBA00010641"/>
    </source>
</evidence>
<keyword evidence="3" id="KW-0731">Sigma factor</keyword>
<evidence type="ECO:0000256" key="3">
    <source>
        <dbReference type="ARBA" id="ARBA00023082"/>
    </source>
</evidence>
<organism evidence="7 8">
    <name type="scientific">Vicingus serpentipes</name>
    <dbReference type="NCBI Taxonomy" id="1926625"/>
    <lineage>
        <taxon>Bacteria</taxon>
        <taxon>Pseudomonadati</taxon>
        <taxon>Bacteroidota</taxon>
        <taxon>Flavobacteriia</taxon>
        <taxon>Flavobacteriales</taxon>
        <taxon>Vicingaceae</taxon>
        <taxon>Vicingus</taxon>
    </lineage>
</organism>
<reference evidence="7 8" key="1">
    <citation type="submission" date="2019-08" db="EMBL/GenBank/DDBJ databases">
        <title>Genome of Vicingus serpentipes NCIMB 15042.</title>
        <authorList>
            <person name="Bowman J.P."/>
        </authorList>
    </citation>
    <scope>NUCLEOTIDE SEQUENCE [LARGE SCALE GENOMIC DNA]</scope>
    <source>
        <strain evidence="7 8">NCIMB 15042</strain>
    </source>
</reference>
<dbReference type="CDD" id="cd06171">
    <property type="entry name" value="Sigma70_r4"/>
    <property type="match status" value="1"/>
</dbReference>
<dbReference type="InterPro" id="IPR014284">
    <property type="entry name" value="RNA_pol_sigma-70_dom"/>
</dbReference>
<evidence type="ECO:0000256" key="4">
    <source>
        <dbReference type="ARBA" id="ARBA00023163"/>
    </source>
</evidence>
<dbReference type="Pfam" id="PF08281">
    <property type="entry name" value="Sigma70_r4_2"/>
    <property type="match status" value="1"/>
</dbReference>
<dbReference type="AlphaFoldDB" id="A0A5C6RTD1"/>
<dbReference type="InterPro" id="IPR007627">
    <property type="entry name" value="RNA_pol_sigma70_r2"/>
</dbReference>
<keyword evidence="4" id="KW-0804">Transcription</keyword>
<sequence>MFASKMFGVCLTYTRDRDLAQDILHDGFFKVFKKFHQYNEDWSLFAWVRRIIVNTAIDHFRKTNRITNVDFQESEYLGGSYDDVSESFKTADLSQIINMLPIGARTVFNLYVVEGYKHREIADILNISAGTSKSQLSKAKSVLKELVNKYYDR</sequence>